<protein>
    <submittedName>
        <fullName evidence="1">Uncharacterized protein</fullName>
    </submittedName>
</protein>
<dbReference type="Proteomes" id="UP000005466">
    <property type="component" value="Unassembled WGS sequence"/>
</dbReference>
<dbReference type="EMBL" id="ADWY01003024">
    <property type="protein sequence ID" value="EGH18678.1"/>
    <property type="molecule type" value="Genomic_DNA"/>
</dbReference>
<reference evidence="1 2" key="1">
    <citation type="journal article" date="2011" name="PLoS Pathog.">
        <title>Dynamic evolution of pathogenicity revealed by sequencing and comparative genomics of 19 Pseudomonas syringae isolates.</title>
        <authorList>
            <person name="Baltrus D.A."/>
            <person name="Nishimura M.T."/>
            <person name="Romanchuk A."/>
            <person name="Chang J.H."/>
            <person name="Mukhtar M.S."/>
            <person name="Cherkis K."/>
            <person name="Roach J."/>
            <person name="Grant S.R."/>
            <person name="Jones C.D."/>
            <person name="Dangl J.L."/>
        </authorList>
    </citation>
    <scope>NUCLEOTIDE SEQUENCE [LARGE SCALE GENOMIC DNA]</scope>
    <source>
        <strain evidence="2">race 4</strain>
    </source>
</reference>
<feature type="non-terminal residue" evidence="1">
    <location>
        <position position="1"/>
    </location>
</feature>
<organism evidence="1 2">
    <name type="scientific">Pseudomonas savastanoi pv. glycinea str. race 4</name>
    <dbReference type="NCBI Taxonomy" id="875330"/>
    <lineage>
        <taxon>Bacteria</taxon>
        <taxon>Pseudomonadati</taxon>
        <taxon>Pseudomonadota</taxon>
        <taxon>Gammaproteobacteria</taxon>
        <taxon>Pseudomonadales</taxon>
        <taxon>Pseudomonadaceae</taxon>
        <taxon>Pseudomonas</taxon>
    </lineage>
</organism>
<dbReference type="AlphaFoldDB" id="F3CHD6"/>
<dbReference type="HOGENOM" id="CLU_3321773_0_0_6"/>
<evidence type="ECO:0000313" key="2">
    <source>
        <dbReference type="Proteomes" id="UP000005466"/>
    </source>
</evidence>
<gene>
    <name evidence="1" type="ORF">Pgy4_37546</name>
</gene>
<accession>F3CHD6</accession>
<evidence type="ECO:0000313" key="1">
    <source>
        <dbReference type="EMBL" id="EGH18678.1"/>
    </source>
</evidence>
<sequence>PVLNRARVRAGCSENYAHGQSLFAFNEGMRFAQLVGLS</sequence>
<name>F3CHD6_PSESG</name>
<proteinExistence type="predicted"/>
<comment type="caution">
    <text evidence="1">The sequence shown here is derived from an EMBL/GenBank/DDBJ whole genome shotgun (WGS) entry which is preliminary data.</text>
</comment>